<gene>
    <name evidence="2" type="ORF">PG996_002555</name>
</gene>
<keyword evidence="3" id="KW-1185">Reference proteome</keyword>
<evidence type="ECO:0000313" key="3">
    <source>
        <dbReference type="Proteomes" id="UP001446871"/>
    </source>
</evidence>
<protein>
    <submittedName>
        <fullName evidence="2">Uncharacterized protein</fullName>
    </submittedName>
</protein>
<proteinExistence type="predicted"/>
<feature type="compositionally biased region" description="Polar residues" evidence="1">
    <location>
        <begin position="88"/>
        <end position="103"/>
    </location>
</feature>
<sequence>MPEFKPLPYLGSGPAPASAIFTGSGLRRNIRPRLFDSSDSGDAIVVPPEEGDAIPELKPLPYLGSGPAPASASASAVFASSRLRRATRAQSVGRSDSGVTTVLPQEDDDAMD</sequence>
<feature type="region of interest" description="Disordered" evidence="1">
    <location>
        <begin position="85"/>
        <end position="112"/>
    </location>
</feature>
<evidence type="ECO:0000256" key="1">
    <source>
        <dbReference type="SAM" id="MobiDB-lite"/>
    </source>
</evidence>
<name>A0ABR1WJU5_9PEZI</name>
<comment type="caution">
    <text evidence="2">The sequence shown here is derived from an EMBL/GenBank/DDBJ whole genome shotgun (WGS) entry which is preliminary data.</text>
</comment>
<dbReference type="EMBL" id="JAQQWM010000001">
    <property type="protein sequence ID" value="KAK8083774.1"/>
    <property type="molecule type" value="Genomic_DNA"/>
</dbReference>
<evidence type="ECO:0000313" key="2">
    <source>
        <dbReference type="EMBL" id="KAK8083774.1"/>
    </source>
</evidence>
<accession>A0ABR1WJU5</accession>
<organism evidence="2 3">
    <name type="scientific">Apiospora saccharicola</name>
    <dbReference type="NCBI Taxonomy" id="335842"/>
    <lineage>
        <taxon>Eukaryota</taxon>
        <taxon>Fungi</taxon>
        <taxon>Dikarya</taxon>
        <taxon>Ascomycota</taxon>
        <taxon>Pezizomycotina</taxon>
        <taxon>Sordariomycetes</taxon>
        <taxon>Xylariomycetidae</taxon>
        <taxon>Amphisphaeriales</taxon>
        <taxon>Apiosporaceae</taxon>
        <taxon>Apiospora</taxon>
    </lineage>
</organism>
<reference evidence="2 3" key="1">
    <citation type="submission" date="2023-01" db="EMBL/GenBank/DDBJ databases">
        <title>Analysis of 21 Apiospora genomes using comparative genomics revels a genus with tremendous synthesis potential of carbohydrate active enzymes and secondary metabolites.</title>
        <authorList>
            <person name="Sorensen T."/>
        </authorList>
    </citation>
    <scope>NUCLEOTIDE SEQUENCE [LARGE SCALE GENOMIC DNA]</scope>
    <source>
        <strain evidence="2 3">CBS 83171</strain>
    </source>
</reference>
<dbReference type="Proteomes" id="UP001446871">
    <property type="component" value="Unassembled WGS sequence"/>
</dbReference>